<dbReference type="InterPro" id="IPR001264">
    <property type="entry name" value="Glyco_trans_51"/>
</dbReference>
<dbReference type="EMBL" id="JABVCQ010000014">
    <property type="protein sequence ID" value="MBB1126182.1"/>
    <property type="molecule type" value="Genomic_DNA"/>
</dbReference>
<dbReference type="GO" id="GO:0009252">
    <property type="term" value="P:peptidoglycan biosynthetic process"/>
    <property type="evidence" value="ECO:0007669"/>
    <property type="project" value="UniProtKB-UniRule"/>
</dbReference>
<feature type="transmembrane region" description="Helical" evidence="11">
    <location>
        <begin position="48"/>
        <end position="73"/>
    </location>
</feature>
<protein>
    <recommendedName>
        <fullName evidence="11">Biosynthetic peptidoglycan transglycosylase</fullName>
        <ecNumber evidence="11">2.4.99.28</ecNumber>
    </recommendedName>
    <alternativeName>
        <fullName evidence="11">Glycan polymerase</fullName>
    </alternativeName>
    <alternativeName>
        <fullName evidence="11">Peptidoglycan glycosyltransferase MtgA</fullName>
        <shortName evidence="11">PGT</shortName>
    </alternativeName>
</protein>
<evidence type="ECO:0000256" key="10">
    <source>
        <dbReference type="ARBA" id="ARBA00023316"/>
    </source>
</evidence>
<keyword evidence="4 11" id="KW-0808">Transferase</keyword>
<reference evidence="13 14" key="1">
    <citation type="journal article" date="2020" name="Arch. Microbiol.">
        <title>The genome sequence of the giant phototrophic gammaproteobacterium Thiospirillum jenense gives insight into its physiological properties and phylogenetic relationships.</title>
        <authorList>
            <person name="Imhoff J.F."/>
            <person name="Meyer T.E."/>
            <person name="Kyndt J.A."/>
        </authorList>
    </citation>
    <scope>NUCLEOTIDE SEQUENCE [LARGE SCALE GENOMIC DNA]</scope>
    <source>
        <strain evidence="13 14">DSM 216</strain>
    </source>
</reference>
<evidence type="ECO:0000256" key="8">
    <source>
        <dbReference type="ARBA" id="ARBA00022989"/>
    </source>
</evidence>
<keyword evidence="5 11" id="KW-0812">Transmembrane</keyword>
<evidence type="ECO:0000256" key="11">
    <source>
        <dbReference type="HAMAP-Rule" id="MF_00766"/>
    </source>
</evidence>
<evidence type="ECO:0000256" key="6">
    <source>
        <dbReference type="ARBA" id="ARBA00022960"/>
    </source>
</evidence>
<dbReference type="GO" id="GO:0071555">
    <property type="term" value="P:cell wall organization"/>
    <property type="evidence" value="ECO:0007669"/>
    <property type="project" value="UniProtKB-KW"/>
</dbReference>
<keyword evidence="9 11" id="KW-0472">Membrane</keyword>
<keyword evidence="3 11" id="KW-0328">Glycosyltransferase</keyword>
<evidence type="ECO:0000313" key="14">
    <source>
        <dbReference type="Proteomes" id="UP000548632"/>
    </source>
</evidence>
<keyword evidence="14" id="KW-1185">Reference proteome</keyword>
<dbReference type="PANTHER" id="PTHR30400">
    <property type="entry name" value="MONOFUNCTIONAL BIOSYNTHETIC PEPTIDOGLYCAN TRANSGLYCOSYLASE"/>
    <property type="match status" value="1"/>
</dbReference>
<comment type="catalytic activity">
    <reaction evidence="11">
        <text>[GlcNAc-(1-&gt;4)-Mur2Ac(oyl-L-Ala-gamma-D-Glu-L-Lys-D-Ala-D-Ala)](n)-di-trans,octa-cis-undecaprenyl diphosphate + beta-D-GlcNAc-(1-&gt;4)-Mur2Ac(oyl-L-Ala-gamma-D-Glu-L-Lys-D-Ala-D-Ala)-di-trans,octa-cis-undecaprenyl diphosphate = [GlcNAc-(1-&gt;4)-Mur2Ac(oyl-L-Ala-gamma-D-Glu-L-Lys-D-Ala-D-Ala)](n+1)-di-trans,octa-cis-undecaprenyl diphosphate + di-trans,octa-cis-undecaprenyl diphosphate + H(+)</text>
        <dbReference type="Rhea" id="RHEA:23708"/>
        <dbReference type="Rhea" id="RHEA-COMP:9602"/>
        <dbReference type="Rhea" id="RHEA-COMP:9603"/>
        <dbReference type="ChEBI" id="CHEBI:15378"/>
        <dbReference type="ChEBI" id="CHEBI:58405"/>
        <dbReference type="ChEBI" id="CHEBI:60033"/>
        <dbReference type="ChEBI" id="CHEBI:78435"/>
        <dbReference type="EC" id="2.4.99.28"/>
    </reaction>
</comment>
<dbReference type="InterPro" id="IPR023346">
    <property type="entry name" value="Lysozyme-like_dom_sf"/>
</dbReference>
<evidence type="ECO:0000256" key="5">
    <source>
        <dbReference type="ARBA" id="ARBA00022692"/>
    </source>
</evidence>
<name>A0A839HJQ7_9GAMM</name>
<keyword evidence="8 11" id="KW-1133">Transmembrane helix</keyword>
<accession>A0A839HJQ7</accession>
<dbReference type="InterPro" id="IPR011812">
    <property type="entry name" value="Pep_trsgly"/>
</dbReference>
<dbReference type="PANTHER" id="PTHR30400:SF0">
    <property type="entry name" value="BIOSYNTHETIC PEPTIDOGLYCAN TRANSGLYCOSYLASE"/>
    <property type="match status" value="1"/>
</dbReference>
<comment type="similarity">
    <text evidence="11">Belongs to the glycosyltransferase 51 family.</text>
</comment>
<dbReference type="Proteomes" id="UP000548632">
    <property type="component" value="Unassembled WGS sequence"/>
</dbReference>
<evidence type="ECO:0000256" key="2">
    <source>
        <dbReference type="ARBA" id="ARBA00022519"/>
    </source>
</evidence>
<evidence type="ECO:0000256" key="7">
    <source>
        <dbReference type="ARBA" id="ARBA00022984"/>
    </source>
</evidence>
<dbReference type="HAMAP" id="MF_00766">
    <property type="entry name" value="PGT_MtgA"/>
    <property type="match status" value="1"/>
</dbReference>
<gene>
    <name evidence="11 13" type="primary">mtgA</name>
    <name evidence="13" type="ORF">HUK38_08050</name>
</gene>
<dbReference type="Pfam" id="PF00912">
    <property type="entry name" value="Transgly"/>
    <property type="match status" value="1"/>
</dbReference>
<dbReference type="SUPFAM" id="SSF53955">
    <property type="entry name" value="Lysozyme-like"/>
    <property type="match status" value="1"/>
</dbReference>
<comment type="pathway">
    <text evidence="11">Cell wall biogenesis; peptidoglycan biosynthesis.</text>
</comment>
<comment type="function">
    <text evidence="11">Peptidoglycan polymerase that catalyzes glycan chain elongation from lipid-linked precursors.</text>
</comment>
<proteinExistence type="inferred from homology"/>
<evidence type="ECO:0000256" key="9">
    <source>
        <dbReference type="ARBA" id="ARBA00023136"/>
    </source>
</evidence>
<keyword evidence="10 11" id="KW-0961">Cell wall biogenesis/degradation</keyword>
<feature type="domain" description="Glycosyl transferase family 51" evidence="12">
    <location>
        <begin position="111"/>
        <end position="274"/>
    </location>
</feature>
<comment type="caution">
    <text evidence="13">The sequence shown here is derived from an EMBL/GenBank/DDBJ whole genome shotgun (WGS) entry which is preliminary data.</text>
</comment>
<evidence type="ECO:0000259" key="12">
    <source>
        <dbReference type="Pfam" id="PF00912"/>
    </source>
</evidence>
<comment type="subcellular location">
    <subcellularLocation>
        <location evidence="11">Cell inner membrane</location>
        <topology evidence="11">Single-pass membrane protein</topology>
    </subcellularLocation>
</comment>
<dbReference type="GO" id="GO:0008360">
    <property type="term" value="P:regulation of cell shape"/>
    <property type="evidence" value="ECO:0007669"/>
    <property type="project" value="UniProtKB-KW"/>
</dbReference>
<keyword evidence="6 11" id="KW-0133">Cell shape</keyword>
<dbReference type="EC" id="2.4.99.28" evidence="11"/>
<keyword evidence="2 11" id="KW-0997">Cell inner membrane</keyword>
<evidence type="ECO:0000256" key="4">
    <source>
        <dbReference type="ARBA" id="ARBA00022679"/>
    </source>
</evidence>
<dbReference type="GO" id="GO:0008955">
    <property type="term" value="F:peptidoglycan glycosyltransferase activity"/>
    <property type="evidence" value="ECO:0007669"/>
    <property type="project" value="UniProtKB-UniRule"/>
</dbReference>
<organism evidence="13 14">
    <name type="scientific">Thiospirillum jenense</name>
    <dbReference type="NCBI Taxonomy" id="1653858"/>
    <lineage>
        <taxon>Bacteria</taxon>
        <taxon>Pseudomonadati</taxon>
        <taxon>Pseudomonadota</taxon>
        <taxon>Gammaproteobacteria</taxon>
        <taxon>Chromatiales</taxon>
        <taxon>Chromatiaceae</taxon>
        <taxon>Thiospirillum</taxon>
    </lineage>
</organism>
<sequence length="335" mass="38084">MCHSDHHQSQKLPNADFIPQIQVRADSRIIRFPPTPPPRRRSARVARLSCFIATIMRWVVVLLLLSIGSVWLLRWVNPPGSAFMAWHWLEMQRVALFTPQDAALTPALNWRHDWVDLNAIAAPVAIAVIAAEDQRFPQHRGFDVVEMRQAWQRFQTGGKLRGASTISQQTAKNLFLWPGRDPVRKGLEAWFTVLIETLWPKERILEVYLNIAQFGPEIFGIGAASQHYFDRAAHQLTQHQASLLAAVLPNPNIYRIEAPSPQVKRRAAWIRRQMRQLGGVNYLYQLKKTVDHAPAADTFFLSITEQCSVTLNCQSADWGVSTKAAKTDVFTARTL</sequence>
<dbReference type="GO" id="GO:0016763">
    <property type="term" value="F:pentosyltransferase activity"/>
    <property type="evidence" value="ECO:0007669"/>
    <property type="project" value="InterPro"/>
</dbReference>
<evidence type="ECO:0000256" key="3">
    <source>
        <dbReference type="ARBA" id="ARBA00022676"/>
    </source>
</evidence>
<dbReference type="Gene3D" id="1.10.3810.10">
    <property type="entry name" value="Biosynthetic peptidoglycan transglycosylase-like"/>
    <property type="match status" value="1"/>
</dbReference>
<evidence type="ECO:0000313" key="13">
    <source>
        <dbReference type="EMBL" id="MBB1126182.1"/>
    </source>
</evidence>
<dbReference type="NCBIfam" id="TIGR02070">
    <property type="entry name" value="mono_pep_trsgly"/>
    <property type="match status" value="1"/>
</dbReference>
<keyword evidence="7 11" id="KW-0573">Peptidoglycan synthesis</keyword>
<dbReference type="GO" id="GO:0009274">
    <property type="term" value="C:peptidoglycan-based cell wall"/>
    <property type="evidence" value="ECO:0007669"/>
    <property type="project" value="InterPro"/>
</dbReference>
<dbReference type="UniPathway" id="UPA00219"/>
<keyword evidence="1 11" id="KW-1003">Cell membrane</keyword>
<dbReference type="AlphaFoldDB" id="A0A839HJQ7"/>
<dbReference type="InterPro" id="IPR036950">
    <property type="entry name" value="PBP_transglycosylase"/>
</dbReference>
<dbReference type="GO" id="GO:0005886">
    <property type="term" value="C:plasma membrane"/>
    <property type="evidence" value="ECO:0007669"/>
    <property type="project" value="UniProtKB-SubCell"/>
</dbReference>
<evidence type="ECO:0000256" key="1">
    <source>
        <dbReference type="ARBA" id="ARBA00022475"/>
    </source>
</evidence>